<dbReference type="PANTHER" id="PTHR12411">
    <property type="entry name" value="CYSTEINE PROTEASE FAMILY C1-RELATED"/>
    <property type="match status" value="1"/>
</dbReference>
<dbReference type="InterPro" id="IPR013201">
    <property type="entry name" value="Prot_inhib_I29"/>
</dbReference>
<dbReference type="InterPro" id="IPR013128">
    <property type="entry name" value="Peptidase_C1A"/>
</dbReference>
<evidence type="ECO:0000256" key="6">
    <source>
        <dbReference type="ARBA" id="ARBA00023180"/>
    </source>
</evidence>
<dbReference type="EMBL" id="CM008966">
    <property type="protein sequence ID" value="PNW83331.1"/>
    <property type="molecule type" value="Genomic_DNA"/>
</dbReference>
<keyword evidence="5" id="KW-1015">Disulfide bond</keyword>
<dbReference type="Pfam" id="PF00112">
    <property type="entry name" value="Peptidase_C1"/>
    <property type="match status" value="1"/>
</dbReference>
<dbReference type="PROSITE" id="PS51257">
    <property type="entry name" value="PROKAR_LIPOPROTEIN"/>
    <property type="match status" value="1"/>
</dbReference>
<dbReference type="HOGENOM" id="CLU_012184_0_1_1"/>
<dbReference type="ProMEX" id="A8I5R9"/>
<comment type="similarity">
    <text evidence="1">Belongs to the peptidase C1 family.</text>
</comment>
<dbReference type="SUPFAM" id="SSF54001">
    <property type="entry name" value="Cysteine proteinases"/>
    <property type="match status" value="1"/>
</dbReference>
<evidence type="ECO:0000313" key="10">
    <source>
        <dbReference type="EMBL" id="PNW83331.1"/>
    </source>
</evidence>
<dbReference type="InterPro" id="IPR037277">
    <property type="entry name" value="Granulin_sf"/>
</dbReference>
<keyword evidence="11" id="KW-1185">Reference proteome</keyword>
<reference evidence="10 11" key="1">
    <citation type="journal article" date="2007" name="Science">
        <title>The Chlamydomonas genome reveals the evolution of key animal and plant functions.</title>
        <authorList>
            <person name="Merchant S.S."/>
            <person name="Prochnik S.E."/>
            <person name="Vallon O."/>
            <person name="Harris E.H."/>
            <person name="Karpowicz S.J."/>
            <person name="Witman G.B."/>
            <person name="Terry A."/>
            <person name="Salamov A."/>
            <person name="Fritz-Laylin L.K."/>
            <person name="Marechal-Drouard L."/>
            <person name="Marshall W.F."/>
            <person name="Qu L.H."/>
            <person name="Nelson D.R."/>
            <person name="Sanderfoot A.A."/>
            <person name="Spalding M.H."/>
            <person name="Kapitonov V.V."/>
            <person name="Ren Q."/>
            <person name="Ferris P."/>
            <person name="Lindquist E."/>
            <person name="Shapiro H."/>
            <person name="Lucas S.M."/>
            <person name="Grimwood J."/>
            <person name="Schmutz J."/>
            <person name="Cardol P."/>
            <person name="Cerutti H."/>
            <person name="Chanfreau G."/>
            <person name="Chen C.L."/>
            <person name="Cognat V."/>
            <person name="Croft M.T."/>
            <person name="Dent R."/>
            <person name="Dutcher S."/>
            <person name="Fernandez E."/>
            <person name="Fukuzawa H."/>
            <person name="Gonzalez-Ballester D."/>
            <person name="Gonzalez-Halphen D."/>
            <person name="Hallmann A."/>
            <person name="Hanikenne M."/>
            <person name="Hippler M."/>
            <person name="Inwood W."/>
            <person name="Jabbari K."/>
            <person name="Kalanon M."/>
            <person name="Kuras R."/>
            <person name="Lefebvre P.A."/>
            <person name="Lemaire S.D."/>
            <person name="Lobanov A.V."/>
            <person name="Lohr M."/>
            <person name="Manuell A."/>
            <person name="Meier I."/>
            <person name="Mets L."/>
            <person name="Mittag M."/>
            <person name="Mittelmeier T."/>
            <person name="Moroney J.V."/>
            <person name="Moseley J."/>
            <person name="Napoli C."/>
            <person name="Nedelcu A.M."/>
            <person name="Niyogi K."/>
            <person name="Novoselov S.V."/>
            <person name="Paulsen I.T."/>
            <person name="Pazour G."/>
            <person name="Purton S."/>
            <person name="Ral J.P."/>
            <person name="Riano-Pachon D.M."/>
            <person name="Riekhof W."/>
            <person name="Rymarquis L."/>
            <person name="Schroda M."/>
            <person name="Stern D."/>
            <person name="Umen J."/>
            <person name="Willows R."/>
            <person name="Wilson N."/>
            <person name="Zimmer S.L."/>
            <person name="Allmer J."/>
            <person name="Balk J."/>
            <person name="Bisova K."/>
            <person name="Chen C.J."/>
            <person name="Elias M."/>
            <person name="Gendler K."/>
            <person name="Hauser C."/>
            <person name="Lamb M.R."/>
            <person name="Ledford H."/>
            <person name="Long J.C."/>
            <person name="Minagawa J."/>
            <person name="Page M.D."/>
            <person name="Pan J."/>
            <person name="Pootakham W."/>
            <person name="Roje S."/>
            <person name="Rose A."/>
            <person name="Stahlberg E."/>
            <person name="Terauchi A.M."/>
            <person name="Yang P."/>
            <person name="Ball S."/>
            <person name="Bowler C."/>
            <person name="Dieckmann C.L."/>
            <person name="Gladyshev V.N."/>
            <person name="Green P."/>
            <person name="Jorgensen R."/>
            <person name="Mayfield S."/>
            <person name="Mueller-Roeber B."/>
            <person name="Rajamani S."/>
            <person name="Sayre R.T."/>
            <person name="Brokstein P."/>
            <person name="Dubchak I."/>
            <person name="Goodstein D."/>
            <person name="Hornick L."/>
            <person name="Huang Y.W."/>
            <person name="Jhaveri J."/>
            <person name="Luo Y."/>
            <person name="Martinez D."/>
            <person name="Ngau W.C."/>
            <person name="Otillar B."/>
            <person name="Poliakov A."/>
            <person name="Porter A."/>
            <person name="Szajkowski L."/>
            <person name="Werner G."/>
            <person name="Zhou K."/>
            <person name="Grigoriev I.V."/>
            <person name="Rokhsar D.S."/>
            <person name="Grossman A.R."/>
        </authorList>
    </citation>
    <scope>NUCLEOTIDE SEQUENCE [LARGE SCALE GENOMIC DNA]</scope>
    <source>
        <strain evidence="11">CC-503</strain>
    </source>
</reference>
<proteinExistence type="inferred from homology"/>
<dbReference type="PaxDb" id="3055-EDP07020"/>
<dbReference type="GO" id="GO:0004197">
    <property type="term" value="F:cysteine-type endopeptidase activity"/>
    <property type="evidence" value="ECO:0000318"/>
    <property type="project" value="GO_Central"/>
</dbReference>
<dbReference type="CD-CODE" id="EA8B71D1">
    <property type="entry name" value="Pyrenoid"/>
</dbReference>
<dbReference type="SMART" id="SM00277">
    <property type="entry name" value="GRAN"/>
    <property type="match status" value="1"/>
</dbReference>
<accession>A8I5R9</accession>
<name>A8I5R9_CHLRE</name>
<dbReference type="InterPro" id="IPR000118">
    <property type="entry name" value="Granulin"/>
</dbReference>
<dbReference type="PROSITE" id="PS00139">
    <property type="entry name" value="THIOL_PROTEASE_CYS"/>
    <property type="match status" value="1"/>
</dbReference>
<feature type="compositionally biased region" description="Basic and acidic residues" evidence="7">
    <location>
        <begin position="486"/>
        <end position="498"/>
    </location>
</feature>
<dbReference type="GeneID" id="5726491"/>
<dbReference type="SMR" id="A8I5R9"/>
<dbReference type="SMART" id="SM00848">
    <property type="entry name" value="Inhibitor_I29"/>
    <property type="match status" value="1"/>
</dbReference>
<evidence type="ECO:0000259" key="9">
    <source>
        <dbReference type="PROSITE" id="PS00799"/>
    </source>
</evidence>
<keyword evidence="8" id="KW-0732">Signal</keyword>
<dbReference type="InterPro" id="IPR000668">
    <property type="entry name" value="Peptidase_C1A_C"/>
</dbReference>
<dbReference type="eggNOG" id="KOG1543">
    <property type="taxonomic scope" value="Eukaryota"/>
</dbReference>
<evidence type="ECO:0000256" key="2">
    <source>
        <dbReference type="ARBA" id="ARBA00022670"/>
    </source>
</evidence>
<evidence type="ECO:0000313" key="11">
    <source>
        <dbReference type="Proteomes" id="UP000006906"/>
    </source>
</evidence>
<keyword evidence="6" id="KW-0325">Glycoprotein</keyword>
<evidence type="ECO:0000256" key="5">
    <source>
        <dbReference type="ARBA" id="ARBA00023157"/>
    </source>
</evidence>
<dbReference type="Gramene" id="PNW83331">
    <property type="protein sequence ID" value="PNW83331"/>
    <property type="gene ID" value="CHLRE_05g247851v5"/>
</dbReference>
<keyword evidence="3" id="KW-0378">Hydrolase</keyword>
<keyword evidence="4" id="KW-0788">Thiol protease</keyword>
<dbReference type="SMART" id="SM00645">
    <property type="entry name" value="Pept_C1"/>
    <property type="match status" value="1"/>
</dbReference>
<dbReference type="GO" id="GO:0051603">
    <property type="term" value="P:proteolysis involved in protein catabolic process"/>
    <property type="evidence" value="ECO:0000318"/>
    <property type="project" value="GO_Central"/>
</dbReference>
<feature type="region of interest" description="Disordered" evidence="7">
    <location>
        <begin position="479"/>
        <end position="498"/>
    </location>
</feature>
<dbReference type="OrthoDB" id="10253408at2759"/>
<dbReference type="InterPro" id="IPR025660">
    <property type="entry name" value="Pept_his_AS"/>
</dbReference>
<evidence type="ECO:0000256" key="8">
    <source>
        <dbReference type="SAM" id="SignalP"/>
    </source>
</evidence>
<evidence type="ECO:0000256" key="7">
    <source>
        <dbReference type="SAM" id="MobiDB-lite"/>
    </source>
</evidence>
<dbReference type="Gene3D" id="2.10.25.160">
    <property type="entry name" value="Granulin"/>
    <property type="match status" value="1"/>
</dbReference>
<dbReference type="KEGG" id="cre:CHLRE_05g247851v5"/>
<dbReference type="InterPro" id="IPR039417">
    <property type="entry name" value="Peptidase_C1A_papain-like"/>
</dbReference>
<dbReference type="PRINTS" id="PR00705">
    <property type="entry name" value="PAPAIN"/>
</dbReference>
<dbReference type="GO" id="GO:0005615">
    <property type="term" value="C:extracellular space"/>
    <property type="evidence" value="ECO:0000318"/>
    <property type="project" value="GO_Central"/>
</dbReference>
<organism evidence="10 11">
    <name type="scientific">Chlamydomonas reinhardtii</name>
    <name type="common">Chlamydomonas smithii</name>
    <dbReference type="NCBI Taxonomy" id="3055"/>
    <lineage>
        <taxon>Eukaryota</taxon>
        <taxon>Viridiplantae</taxon>
        <taxon>Chlorophyta</taxon>
        <taxon>core chlorophytes</taxon>
        <taxon>Chlorophyceae</taxon>
        <taxon>CS clade</taxon>
        <taxon>Chlamydomonadales</taxon>
        <taxon>Chlamydomonadaceae</taxon>
        <taxon>Chlamydomonas</taxon>
    </lineage>
</organism>
<dbReference type="PROSITE" id="PS00639">
    <property type="entry name" value="THIOL_PROTEASE_HIS"/>
    <property type="match status" value="1"/>
</dbReference>
<dbReference type="Gene3D" id="3.90.70.10">
    <property type="entry name" value="Cysteine proteinases"/>
    <property type="match status" value="1"/>
</dbReference>
<dbReference type="Pfam" id="PF08246">
    <property type="entry name" value="Inhibitor_I29"/>
    <property type="match status" value="1"/>
</dbReference>
<dbReference type="CDD" id="cd02248">
    <property type="entry name" value="Peptidase_C1A"/>
    <property type="match status" value="1"/>
</dbReference>
<feature type="signal peptide" evidence="8">
    <location>
        <begin position="1"/>
        <end position="21"/>
    </location>
</feature>
<evidence type="ECO:0000256" key="1">
    <source>
        <dbReference type="ARBA" id="ARBA00008455"/>
    </source>
</evidence>
<keyword evidence="2" id="KW-0645">Protease</keyword>
<dbReference type="InterPro" id="IPR025661">
    <property type="entry name" value="Pept_asp_AS"/>
</dbReference>
<gene>
    <name evidence="10" type="ORF">CHLRE_05g247851v5</name>
</gene>
<sequence>MQAKFLALALAGLVGLSCAHALLSSADMLALAQVEPERAFGLWATQHARTYSEGSPEYTRRLGVFADNVRAIAEQNRRNTGITLALNEYADETWEEFAAKRLGLKISQEQLKAREARSSSSSSSSWRYAQVQTPAAVDWRAKNAVTQVKNQGQCGSCWAFSAVGSIEGANALATGQLVALSEQQLVDCDTASNMGCSGGLMDDAFKYVLDNGGIDTEEDYSYWSGYGFGFWCNKRKQTDRPAVSIDGYEDVPTSEPALLKAVAGQPVAVAICASANMQFYSSGVINSCCEGLNHGVLAVGYDTSDKAQPYWIVKNSWGGSWGEQGYFRLKMGEGPKGLCGIASAASYAVKTSAVNKPVPTMCDMFGWTECGVGNTCSCSFSLFGWLCLWHDCCPLADAVSCPDLKHCCPAGTTCNAAQGACIAADGASSTPWVDKTKAMVANTPAAHARQAEVEAAQARQEQQQQQRAAHALGEADMLLARGGGKGGERKRIERIAPQ</sequence>
<dbReference type="GO" id="GO:0005764">
    <property type="term" value="C:lysosome"/>
    <property type="evidence" value="ECO:0000318"/>
    <property type="project" value="GO_Central"/>
</dbReference>
<dbReference type="PROSITE" id="PS00799">
    <property type="entry name" value="GRANULINS"/>
    <property type="match status" value="1"/>
</dbReference>
<dbReference type="STRING" id="3055.A8I5R9"/>
<dbReference type="InterPro" id="IPR000169">
    <property type="entry name" value="Pept_cys_AS"/>
</dbReference>
<dbReference type="InParanoid" id="A8I5R9"/>
<dbReference type="InterPro" id="IPR038765">
    <property type="entry name" value="Papain-like_cys_pep_sf"/>
</dbReference>
<dbReference type="FunFam" id="3.90.70.10:FF:000138">
    <property type="entry name" value="Cruzipain"/>
    <property type="match status" value="1"/>
</dbReference>
<feature type="domain" description="Granulins" evidence="9">
    <location>
        <begin position="401"/>
        <end position="414"/>
    </location>
</feature>
<feature type="chain" id="PRO_5014205120" description="Granulins domain-containing protein" evidence="8">
    <location>
        <begin position="22"/>
        <end position="498"/>
    </location>
</feature>
<dbReference type="RefSeq" id="XP_001700766.1">
    <property type="nucleotide sequence ID" value="XM_001700714.2"/>
</dbReference>
<evidence type="ECO:0000256" key="3">
    <source>
        <dbReference type="ARBA" id="ARBA00022801"/>
    </source>
</evidence>
<evidence type="ECO:0000256" key="4">
    <source>
        <dbReference type="ARBA" id="ARBA00022807"/>
    </source>
</evidence>
<dbReference type="Proteomes" id="UP000006906">
    <property type="component" value="Chromosome 5"/>
</dbReference>
<protein>
    <recommendedName>
        <fullName evidence="9">Granulins domain-containing protein</fullName>
    </recommendedName>
</protein>
<dbReference type="AlphaFoldDB" id="A8I5R9"/>
<dbReference type="Pfam" id="PF00396">
    <property type="entry name" value="Granulin"/>
    <property type="match status" value="1"/>
</dbReference>
<dbReference type="PROSITE" id="PS00640">
    <property type="entry name" value="THIOL_PROTEASE_ASN"/>
    <property type="match status" value="1"/>
</dbReference>